<dbReference type="EMBL" id="CAXDID020000185">
    <property type="protein sequence ID" value="CAL6050596.1"/>
    <property type="molecule type" value="Genomic_DNA"/>
</dbReference>
<dbReference type="Proteomes" id="UP001642409">
    <property type="component" value="Unassembled WGS sequence"/>
</dbReference>
<evidence type="ECO:0000313" key="3">
    <source>
        <dbReference type="EMBL" id="CAL6050596.1"/>
    </source>
</evidence>
<dbReference type="AlphaFoldDB" id="A0AA86RMF8"/>
<keyword evidence="4" id="KW-1185">Reference proteome</keyword>
<reference evidence="2" key="1">
    <citation type="submission" date="2023-06" db="EMBL/GenBank/DDBJ databases">
        <authorList>
            <person name="Kurt Z."/>
        </authorList>
    </citation>
    <scope>NUCLEOTIDE SEQUENCE</scope>
</reference>
<feature type="coiled-coil region" evidence="1">
    <location>
        <begin position="159"/>
        <end position="215"/>
    </location>
</feature>
<comment type="caution">
    <text evidence="2">The sequence shown here is derived from an EMBL/GenBank/DDBJ whole genome shotgun (WGS) entry which is preliminary data.</text>
</comment>
<feature type="coiled-coil region" evidence="1">
    <location>
        <begin position="303"/>
        <end position="387"/>
    </location>
</feature>
<organism evidence="2">
    <name type="scientific">Hexamita inflata</name>
    <dbReference type="NCBI Taxonomy" id="28002"/>
    <lineage>
        <taxon>Eukaryota</taxon>
        <taxon>Metamonada</taxon>
        <taxon>Diplomonadida</taxon>
        <taxon>Hexamitidae</taxon>
        <taxon>Hexamitinae</taxon>
        <taxon>Hexamita</taxon>
    </lineage>
</organism>
<gene>
    <name evidence="3" type="ORF">HINF_LOCUS43963</name>
    <name evidence="2" type="ORF">HINF_LOCUS56785</name>
</gene>
<protein>
    <submittedName>
        <fullName evidence="3">Hypothetical_protein</fullName>
    </submittedName>
</protein>
<evidence type="ECO:0000313" key="2">
    <source>
        <dbReference type="EMBL" id="CAI9969140.1"/>
    </source>
</evidence>
<evidence type="ECO:0000313" key="4">
    <source>
        <dbReference type="Proteomes" id="UP001642409"/>
    </source>
</evidence>
<keyword evidence="1" id="KW-0175">Coiled coil</keyword>
<reference evidence="3 4" key="2">
    <citation type="submission" date="2024-07" db="EMBL/GenBank/DDBJ databases">
        <authorList>
            <person name="Akdeniz Z."/>
        </authorList>
    </citation>
    <scope>NUCLEOTIDE SEQUENCE [LARGE SCALE GENOMIC DNA]</scope>
</reference>
<name>A0AA86RMF8_9EUKA</name>
<accession>A0AA86RMF8</accession>
<sequence>MEYEQLVKLALVRLGLQQDDLEPQVIEETQFTVQYPEIIKFYSDYNQQYIAECKYQIKSEIQNITQNGIKPAEIKLLNLTELKKYVFIKSHSVAEKLLRQFQAERVLAQKFVDRQTWKEAQERKYIEQKQKDTYEKIISPPKKSKAKFNQQAVILDTRAQNTLLKLQTEEQKVNELKNEWDRQKINHFNNKEQLYEQKCQQIQELFNKKNQMKMEYTQKYFDEYLREKELKVNYEDEFYNELIPGQSREQFINKCKQKQEQNYKKFIEKKNQYVPLNLLIEDESPKFKVSLPPQTKEVLDTFKERQIHAAQQFQANLKNKQDKVEKYLEKIEGTTKRVIEYTTEVRNSKMQQSRLKTVSKKSRVDEVEQSKENIEEQKKKQFQLKMQQEAIKASKKQEFNKLVTDIDYLKKQLTFYKIGTSSYQQLYQTIQCKLKTAEQMGEVV</sequence>
<dbReference type="EMBL" id="CATOUU010001054">
    <property type="protein sequence ID" value="CAI9969140.1"/>
    <property type="molecule type" value="Genomic_DNA"/>
</dbReference>
<evidence type="ECO:0000256" key="1">
    <source>
        <dbReference type="SAM" id="Coils"/>
    </source>
</evidence>
<proteinExistence type="predicted"/>